<sequence>MFSKETYINRRNQLKKAIGSGILLFLGNDESGMNYEDNTYPFRQDSTFLYFFGLPYAGLAAVINIDEDKEIIFGDELTIDQIVWMGTQPTLKEKSERVGVANTQPYSSLGDYLSKAATKGQKVHYLPTYRAEHRLRLMDWTGLKPVQQEASLPFIQGVVNQRIYKSEEEIAEIERACDITADMHITAIKKVRVGMKEYEVMAALEEVAYAAGGRLSFPTIATVNGQTLHNHYHGNTVKEGDMFLIDAGAETEMGYAGDMSSTIPAGKKFSSRQKDVYDIQVASHIASVEALRPGIPFKEVYELSAKVICEGMKSLGLMKGDMDEAVQAGAHAMFFQCGLGHMMGLDVHDMENLGEVWVGYNGEPKSTQFGRKSLRLGRKLEPGFVLTIEPGVYFIPELIDLWKGEKKFEEFINYDKLEAYRDFGGLRNEEDFLITETGSRRLGKKIPLTTEEVEALR</sequence>
<evidence type="ECO:0000313" key="9">
    <source>
        <dbReference type="EMBL" id="SBV92982.1"/>
    </source>
</evidence>
<evidence type="ECO:0000256" key="7">
    <source>
        <dbReference type="ARBA" id="ARBA00023211"/>
    </source>
</evidence>
<dbReference type="PANTHER" id="PTHR43226:SF4">
    <property type="entry name" value="XAA-PRO AMINOPEPTIDASE 3"/>
    <property type="match status" value="1"/>
</dbReference>
<comment type="catalytic activity">
    <reaction evidence="1">
        <text>Release of any N-terminal amino acid, including proline, that is linked to proline, even from a dipeptide or tripeptide.</text>
        <dbReference type="EC" id="3.4.11.9"/>
    </reaction>
</comment>
<protein>
    <recommendedName>
        <fullName evidence="4">Xaa-Pro aminopeptidase</fullName>
        <ecNumber evidence="4">3.4.11.9</ecNumber>
    </recommendedName>
</protein>
<dbReference type="GO" id="GO:0070006">
    <property type="term" value="F:metalloaminopeptidase activity"/>
    <property type="evidence" value="ECO:0007669"/>
    <property type="project" value="InterPro"/>
</dbReference>
<dbReference type="SUPFAM" id="SSF55920">
    <property type="entry name" value="Creatinase/aminopeptidase"/>
    <property type="match status" value="1"/>
</dbReference>
<dbReference type="EMBL" id="FLUM01000001">
    <property type="protein sequence ID" value="SBV92982.1"/>
    <property type="molecule type" value="Genomic_DNA"/>
</dbReference>
<proteinExistence type="inferred from homology"/>
<reference evidence="9" key="1">
    <citation type="submission" date="2016-04" db="EMBL/GenBank/DDBJ databases">
        <authorList>
            <person name="Evans L.H."/>
            <person name="Alamgir A."/>
            <person name="Owens N."/>
            <person name="Weber N.D."/>
            <person name="Virtaneva K."/>
            <person name="Barbian K."/>
            <person name="Babar A."/>
            <person name="Rosenke K."/>
        </authorList>
    </citation>
    <scope>NUCLEOTIDE SEQUENCE</scope>
    <source>
        <strain evidence="9">86-1</strain>
    </source>
</reference>
<dbReference type="GO" id="GO:0005829">
    <property type="term" value="C:cytosol"/>
    <property type="evidence" value="ECO:0007669"/>
    <property type="project" value="TreeGrafter"/>
</dbReference>
<feature type="domain" description="Aminopeptidase P N-terminal" evidence="8">
    <location>
        <begin position="2"/>
        <end position="134"/>
    </location>
</feature>
<dbReference type="Pfam" id="PF00557">
    <property type="entry name" value="Peptidase_M24"/>
    <property type="match status" value="1"/>
</dbReference>
<evidence type="ECO:0000256" key="3">
    <source>
        <dbReference type="ARBA" id="ARBA00008766"/>
    </source>
</evidence>
<dbReference type="GO" id="GO:0006508">
    <property type="term" value="P:proteolysis"/>
    <property type="evidence" value="ECO:0007669"/>
    <property type="project" value="TreeGrafter"/>
</dbReference>
<dbReference type="RefSeq" id="WP_296938638.1">
    <property type="nucleotide sequence ID" value="NZ_LT599032.1"/>
</dbReference>
<dbReference type="PANTHER" id="PTHR43226">
    <property type="entry name" value="XAA-PRO AMINOPEPTIDASE 3"/>
    <property type="match status" value="1"/>
</dbReference>
<organism evidence="9">
    <name type="scientific">uncultured Dysgonomonas sp</name>
    <dbReference type="NCBI Taxonomy" id="206096"/>
    <lineage>
        <taxon>Bacteria</taxon>
        <taxon>Pseudomonadati</taxon>
        <taxon>Bacteroidota</taxon>
        <taxon>Bacteroidia</taxon>
        <taxon>Bacteroidales</taxon>
        <taxon>Dysgonomonadaceae</taxon>
        <taxon>Dysgonomonas</taxon>
        <taxon>environmental samples</taxon>
    </lineage>
</organism>
<evidence type="ECO:0000256" key="2">
    <source>
        <dbReference type="ARBA" id="ARBA00001936"/>
    </source>
</evidence>
<evidence type="ECO:0000256" key="4">
    <source>
        <dbReference type="ARBA" id="ARBA00012574"/>
    </source>
</evidence>
<name>A0A212J0J2_9BACT</name>
<dbReference type="Gene3D" id="3.40.350.10">
    <property type="entry name" value="Creatinase/prolidase N-terminal domain"/>
    <property type="match status" value="1"/>
</dbReference>
<dbReference type="EC" id="3.4.11.9" evidence="4"/>
<keyword evidence="6" id="KW-0378">Hydrolase</keyword>
<comment type="similarity">
    <text evidence="3">Belongs to the peptidase M24B family.</text>
</comment>
<evidence type="ECO:0000256" key="5">
    <source>
        <dbReference type="ARBA" id="ARBA00022723"/>
    </source>
</evidence>
<dbReference type="InterPro" id="IPR029149">
    <property type="entry name" value="Creatin/AminoP/Spt16_N"/>
</dbReference>
<evidence type="ECO:0000256" key="1">
    <source>
        <dbReference type="ARBA" id="ARBA00001424"/>
    </source>
</evidence>
<dbReference type="Gene3D" id="3.90.230.10">
    <property type="entry name" value="Creatinase/methionine aminopeptidase superfamily"/>
    <property type="match status" value="1"/>
</dbReference>
<comment type="cofactor">
    <cofactor evidence="2">
        <name>Mn(2+)</name>
        <dbReference type="ChEBI" id="CHEBI:29035"/>
    </cofactor>
</comment>
<dbReference type="GO" id="GO:0030145">
    <property type="term" value="F:manganese ion binding"/>
    <property type="evidence" value="ECO:0007669"/>
    <property type="project" value="InterPro"/>
</dbReference>
<dbReference type="InterPro" id="IPR052433">
    <property type="entry name" value="X-Pro_dipept-like"/>
</dbReference>
<dbReference type="Pfam" id="PF05195">
    <property type="entry name" value="AMP_N"/>
    <property type="match status" value="1"/>
</dbReference>
<keyword evidence="7" id="KW-0464">Manganese</keyword>
<gene>
    <name evidence="9" type="ORF">KL86DYS1_10749</name>
</gene>
<evidence type="ECO:0000256" key="6">
    <source>
        <dbReference type="ARBA" id="ARBA00022801"/>
    </source>
</evidence>
<dbReference type="InterPro" id="IPR000994">
    <property type="entry name" value="Pept_M24"/>
</dbReference>
<evidence type="ECO:0000259" key="8">
    <source>
        <dbReference type="SMART" id="SM01011"/>
    </source>
</evidence>
<dbReference type="InterPro" id="IPR036005">
    <property type="entry name" value="Creatinase/aminopeptidase-like"/>
</dbReference>
<dbReference type="CDD" id="cd01087">
    <property type="entry name" value="Prolidase"/>
    <property type="match status" value="1"/>
</dbReference>
<dbReference type="InterPro" id="IPR007865">
    <property type="entry name" value="Aminopep_P_N"/>
</dbReference>
<dbReference type="SMART" id="SM01011">
    <property type="entry name" value="AMP_N"/>
    <property type="match status" value="1"/>
</dbReference>
<accession>A0A212J0J2</accession>
<dbReference type="SUPFAM" id="SSF53092">
    <property type="entry name" value="Creatinase/prolidase N-terminal domain"/>
    <property type="match status" value="1"/>
</dbReference>
<keyword evidence="5" id="KW-0479">Metal-binding</keyword>
<dbReference type="AlphaFoldDB" id="A0A212J0J2"/>